<gene>
    <name evidence="1" type="ORF">QPK29_033340</name>
</gene>
<protein>
    <submittedName>
        <fullName evidence="1">DUF1329 domain-containing protein</fullName>
    </submittedName>
</protein>
<sequence>MLCKKKTACLVTTVVSVLATSSAYSADPNQLGKELTSTGATVEGNKEGTIPAYDGVSAQLPGYAYGKFRGDYFKYKNEKPLYVIDASNVSKYADKLSPGQIKMLKEVKGYTMPVYPTHRSCETPDNVQANTKKNAAEAKIGTNGWTLEGATLPGVPFPIPKSGIEAIWNHLVRYQGVAQEYPVATAYVSPAPGNEKDIVNIYNLWQFWPNSKKGENKPGPDSMYQGLYYGYIQPASLSGQAVVQRFYLSKPTESYYYFTGQRRVRRLPSYDYDAPQLGYENQYAVDQTNILYGAPDRFNWKLVGKKEMLVPYNVFGMYDFRKGLKDVFVQPNVINAAFRRYELHRVWVVEGTVKQGIRHVNPKRVIYLDEDSWVAVGGEDYDAQNQLWKFKESSPAPAWELEGACVIPQVIMYDFNSGRLLTDAIPFGGNKDFRWYSALSPNVPQLKEGYYTSENLQRISDR</sequence>
<organism evidence="1 2">
    <name type="scientific">Massilia orientalis</name>
    <dbReference type="NCBI Taxonomy" id="3050128"/>
    <lineage>
        <taxon>Bacteria</taxon>
        <taxon>Pseudomonadati</taxon>
        <taxon>Pseudomonadota</taxon>
        <taxon>Betaproteobacteria</taxon>
        <taxon>Burkholderiales</taxon>
        <taxon>Oxalobacteraceae</taxon>
        <taxon>Telluria group</taxon>
        <taxon>Massilia</taxon>
    </lineage>
</organism>
<reference evidence="1" key="1">
    <citation type="submission" date="2024-11" db="EMBL/GenBank/DDBJ databases">
        <title>Description of Massilia orientalis sp. nov., isolated from rhizosphere soil of Ageratina adenophora.</title>
        <authorList>
            <person name="Wang Y."/>
        </authorList>
    </citation>
    <scope>NUCLEOTIDE SEQUENCE</scope>
    <source>
        <strain evidence="1">YIM B02787</strain>
    </source>
</reference>
<proteinExistence type="predicted"/>
<evidence type="ECO:0000313" key="2">
    <source>
        <dbReference type="Proteomes" id="UP001168096"/>
    </source>
</evidence>
<dbReference type="EMBL" id="JASNRB020000069">
    <property type="protein sequence ID" value="MFJ1472603.1"/>
    <property type="molecule type" value="Genomic_DNA"/>
</dbReference>
<evidence type="ECO:0000313" key="1">
    <source>
        <dbReference type="EMBL" id="MFJ1472603.1"/>
    </source>
</evidence>
<dbReference type="Proteomes" id="UP001168096">
    <property type="component" value="Unassembled WGS sequence"/>
</dbReference>
<comment type="caution">
    <text evidence="1">The sequence shown here is derived from an EMBL/GenBank/DDBJ whole genome shotgun (WGS) entry which is preliminary data.</text>
</comment>
<accession>A0ACC7MMD3</accession>
<keyword evidence="2" id="KW-1185">Reference proteome</keyword>
<name>A0ACC7MMD3_9BURK</name>